<gene>
    <name evidence="2" type="ORF">A0J61_03183</name>
</gene>
<sequence>MIMSPFSSRSKKQPPPFLSCTCACHFESSSSSSSTSSSIIKSPTRWFPRIRRRSSSSFFFSDFSSNSSRRDSNDDNGDIDNDKQLDDFEALYKLALDEMDYAIEFQGSIYYNGDLITATEAVDSCLERYKALIHTLPSDRSRQFREKWTDVLFDLRSRLDSLPFVSDN</sequence>
<organism evidence="2 3">
    <name type="scientific">Choanephora cucurbitarum</name>
    <dbReference type="NCBI Taxonomy" id="101091"/>
    <lineage>
        <taxon>Eukaryota</taxon>
        <taxon>Fungi</taxon>
        <taxon>Fungi incertae sedis</taxon>
        <taxon>Mucoromycota</taxon>
        <taxon>Mucoromycotina</taxon>
        <taxon>Mucoromycetes</taxon>
        <taxon>Mucorales</taxon>
        <taxon>Mucorineae</taxon>
        <taxon>Choanephoraceae</taxon>
        <taxon>Choanephoroideae</taxon>
        <taxon>Choanephora</taxon>
    </lineage>
</organism>
<accession>A0A1C7NI88</accession>
<keyword evidence="3" id="KW-1185">Reference proteome</keyword>
<dbReference type="EMBL" id="LUGH01000133">
    <property type="protein sequence ID" value="OBZ88765.1"/>
    <property type="molecule type" value="Genomic_DNA"/>
</dbReference>
<comment type="caution">
    <text evidence="2">The sequence shown here is derived from an EMBL/GenBank/DDBJ whole genome shotgun (WGS) entry which is preliminary data.</text>
</comment>
<feature type="region of interest" description="Disordered" evidence="1">
    <location>
        <begin position="62"/>
        <end position="83"/>
    </location>
</feature>
<reference evidence="2 3" key="1">
    <citation type="submission" date="2016-03" db="EMBL/GenBank/DDBJ databases">
        <title>Choanephora cucurbitarum.</title>
        <authorList>
            <person name="Min B."/>
            <person name="Park H."/>
            <person name="Park J.-H."/>
            <person name="Shin H.-D."/>
            <person name="Choi I.-G."/>
        </authorList>
    </citation>
    <scope>NUCLEOTIDE SEQUENCE [LARGE SCALE GENOMIC DNA]</scope>
    <source>
        <strain evidence="2 3">KUS-F28377</strain>
    </source>
</reference>
<dbReference type="Proteomes" id="UP000093000">
    <property type="component" value="Unassembled WGS sequence"/>
</dbReference>
<protein>
    <submittedName>
        <fullName evidence="2">Uncharacterized protein</fullName>
    </submittedName>
</protein>
<dbReference type="AlphaFoldDB" id="A0A1C7NI88"/>
<evidence type="ECO:0000313" key="2">
    <source>
        <dbReference type="EMBL" id="OBZ88765.1"/>
    </source>
</evidence>
<dbReference type="InParanoid" id="A0A1C7NI88"/>
<dbReference type="OrthoDB" id="273230at2759"/>
<evidence type="ECO:0000256" key="1">
    <source>
        <dbReference type="SAM" id="MobiDB-lite"/>
    </source>
</evidence>
<evidence type="ECO:0000313" key="3">
    <source>
        <dbReference type="Proteomes" id="UP000093000"/>
    </source>
</evidence>
<proteinExistence type="predicted"/>
<name>A0A1C7NI88_9FUNG</name>